<reference evidence="2" key="1">
    <citation type="submission" date="2022-11" db="UniProtKB">
        <authorList>
            <consortium name="WormBaseParasite"/>
        </authorList>
    </citation>
    <scope>IDENTIFICATION</scope>
</reference>
<dbReference type="WBParaSite" id="PSU_v2.g12630.t1">
    <property type="protein sequence ID" value="PSU_v2.g12630.t1"/>
    <property type="gene ID" value="PSU_v2.g12630"/>
</dbReference>
<evidence type="ECO:0000313" key="1">
    <source>
        <dbReference type="Proteomes" id="UP000887577"/>
    </source>
</evidence>
<organism evidence="1 2">
    <name type="scientific">Panagrolaimus superbus</name>
    <dbReference type="NCBI Taxonomy" id="310955"/>
    <lineage>
        <taxon>Eukaryota</taxon>
        <taxon>Metazoa</taxon>
        <taxon>Ecdysozoa</taxon>
        <taxon>Nematoda</taxon>
        <taxon>Chromadorea</taxon>
        <taxon>Rhabditida</taxon>
        <taxon>Tylenchina</taxon>
        <taxon>Panagrolaimomorpha</taxon>
        <taxon>Panagrolaimoidea</taxon>
        <taxon>Panagrolaimidae</taxon>
        <taxon>Panagrolaimus</taxon>
    </lineage>
</organism>
<protein>
    <submittedName>
        <fullName evidence="2">Protein kinase domain-containing protein</fullName>
    </submittedName>
</protein>
<sequence>MDTGSEWFLRSTNLRTVYMVGFGTCVKKKVALEKNERRFVNLTFGSRKSHNLTHVLDKNDDIESWLFLAIELFKRGSLPWRRKTSHAEILIMKQKFFEEIGCNLSNVKTNANTGHALAEQKFNGKIFDFYINSIYGKPFDANEFIKYCDVSIFLLF</sequence>
<keyword evidence="1" id="KW-1185">Reference proteome</keyword>
<dbReference type="Gene3D" id="1.10.510.10">
    <property type="entry name" value="Transferase(Phosphotransferase) domain 1"/>
    <property type="match status" value="1"/>
</dbReference>
<name>A0A914Y086_9BILA</name>
<proteinExistence type="predicted"/>
<dbReference type="Proteomes" id="UP000887577">
    <property type="component" value="Unplaced"/>
</dbReference>
<dbReference type="AlphaFoldDB" id="A0A914Y086"/>
<evidence type="ECO:0000313" key="2">
    <source>
        <dbReference type="WBParaSite" id="PSU_v2.g12630.t1"/>
    </source>
</evidence>
<accession>A0A914Y086</accession>